<evidence type="ECO:0000256" key="6">
    <source>
        <dbReference type="ARBA" id="ARBA00023136"/>
    </source>
</evidence>
<name>A0ABX1E806_9PROT</name>
<evidence type="ECO:0000313" key="10">
    <source>
        <dbReference type="Proteomes" id="UP000787635"/>
    </source>
</evidence>
<dbReference type="EMBL" id="JAAVNE010000038">
    <property type="protein sequence ID" value="NKC33093.1"/>
    <property type="molecule type" value="Genomic_DNA"/>
</dbReference>
<dbReference type="Pfam" id="PF02472">
    <property type="entry name" value="ExbD"/>
    <property type="match status" value="1"/>
</dbReference>
<keyword evidence="5 8" id="KW-1133">Transmembrane helix</keyword>
<evidence type="ECO:0000313" key="9">
    <source>
        <dbReference type="EMBL" id="NKC33093.1"/>
    </source>
</evidence>
<evidence type="ECO:0000256" key="8">
    <source>
        <dbReference type="SAM" id="Phobius"/>
    </source>
</evidence>
<comment type="similarity">
    <text evidence="2 7">Belongs to the ExbD/TolR family.</text>
</comment>
<keyword evidence="7" id="KW-0653">Protein transport</keyword>
<organism evidence="9 10">
    <name type="scientific">Falsiroseomonas selenitidurans</name>
    <dbReference type="NCBI Taxonomy" id="2716335"/>
    <lineage>
        <taxon>Bacteria</taxon>
        <taxon>Pseudomonadati</taxon>
        <taxon>Pseudomonadota</taxon>
        <taxon>Alphaproteobacteria</taxon>
        <taxon>Acetobacterales</taxon>
        <taxon>Roseomonadaceae</taxon>
        <taxon>Falsiroseomonas</taxon>
    </lineage>
</organism>
<evidence type="ECO:0000256" key="3">
    <source>
        <dbReference type="ARBA" id="ARBA00022475"/>
    </source>
</evidence>
<comment type="subcellular location">
    <subcellularLocation>
        <location evidence="1">Cell membrane</location>
        <topology evidence="1">Single-pass membrane protein</topology>
    </subcellularLocation>
    <subcellularLocation>
        <location evidence="7">Cell membrane</location>
        <topology evidence="7">Single-pass type II membrane protein</topology>
    </subcellularLocation>
</comment>
<evidence type="ECO:0000256" key="7">
    <source>
        <dbReference type="RuleBase" id="RU003879"/>
    </source>
</evidence>
<keyword evidence="4 7" id="KW-0812">Transmembrane</keyword>
<keyword evidence="6 8" id="KW-0472">Membrane</keyword>
<keyword evidence="3" id="KW-1003">Cell membrane</keyword>
<proteinExistence type="inferred from homology"/>
<dbReference type="PANTHER" id="PTHR30558:SF7">
    <property type="entry name" value="TOL-PAL SYSTEM PROTEIN TOLR"/>
    <property type="match status" value="1"/>
</dbReference>
<evidence type="ECO:0000256" key="4">
    <source>
        <dbReference type="ARBA" id="ARBA00022692"/>
    </source>
</evidence>
<dbReference type="Proteomes" id="UP000787635">
    <property type="component" value="Unassembled WGS sequence"/>
</dbReference>
<evidence type="ECO:0000256" key="1">
    <source>
        <dbReference type="ARBA" id="ARBA00004162"/>
    </source>
</evidence>
<accession>A0ABX1E806</accession>
<feature type="transmembrane region" description="Helical" evidence="8">
    <location>
        <begin position="28"/>
        <end position="47"/>
    </location>
</feature>
<keyword evidence="7" id="KW-0813">Transport</keyword>
<sequence>MAFGNLEEGDGEEDGVMSEINVTPFVDVMLVLLIVFMVAAPMMMVGVPVDLPRAPQAPVAQVTEPLVLTLDRQGRLYIEEAEADPATLAATLAPLAAAAPDRPVFVRADRGQEYGTVMRVLAAVAAAGFGRASLIGEAAP</sequence>
<gene>
    <name evidence="9" type="ORF">HEQ75_19680</name>
</gene>
<protein>
    <submittedName>
        <fullName evidence="9">Biopolymer transporter ExbD</fullName>
    </submittedName>
</protein>
<reference evidence="9 10" key="1">
    <citation type="submission" date="2020-03" db="EMBL/GenBank/DDBJ databases">
        <title>Roseomonas selenitidurans sp. nov. isolated from urban soil.</title>
        <authorList>
            <person name="Liu H."/>
        </authorList>
    </citation>
    <scope>NUCLEOTIDE SEQUENCE [LARGE SCALE GENOMIC DNA]</scope>
    <source>
        <strain evidence="9 10">BU-1</strain>
    </source>
</reference>
<dbReference type="PANTHER" id="PTHR30558">
    <property type="entry name" value="EXBD MEMBRANE COMPONENT OF PMF-DRIVEN MACROMOLECULE IMPORT SYSTEM"/>
    <property type="match status" value="1"/>
</dbReference>
<dbReference type="Gene3D" id="3.30.420.270">
    <property type="match status" value="1"/>
</dbReference>
<evidence type="ECO:0000256" key="2">
    <source>
        <dbReference type="ARBA" id="ARBA00005811"/>
    </source>
</evidence>
<comment type="caution">
    <text evidence="9">The sequence shown here is derived from an EMBL/GenBank/DDBJ whole genome shotgun (WGS) entry which is preliminary data.</text>
</comment>
<dbReference type="RefSeq" id="WP_168033829.1">
    <property type="nucleotide sequence ID" value="NZ_JAAVNE010000038.1"/>
</dbReference>
<keyword evidence="10" id="KW-1185">Reference proteome</keyword>
<evidence type="ECO:0000256" key="5">
    <source>
        <dbReference type="ARBA" id="ARBA00022989"/>
    </source>
</evidence>
<dbReference type="InterPro" id="IPR003400">
    <property type="entry name" value="ExbD"/>
</dbReference>